<feature type="compositionally biased region" description="Gly residues" evidence="1">
    <location>
        <begin position="182"/>
        <end position="194"/>
    </location>
</feature>
<evidence type="ECO:0000256" key="2">
    <source>
        <dbReference type="SAM" id="Phobius"/>
    </source>
</evidence>
<keyword evidence="2" id="KW-1133">Transmembrane helix</keyword>
<proteinExistence type="predicted"/>
<name>A0A364VAK4_9CORY</name>
<keyword evidence="2" id="KW-0812">Transmembrane</keyword>
<feature type="domain" description="Helix-hairpin-helix DNA-binding motif class 1" evidence="3">
    <location>
        <begin position="242"/>
        <end position="261"/>
    </location>
</feature>
<evidence type="ECO:0000313" key="5">
    <source>
        <dbReference type="Proteomes" id="UP000251047"/>
    </source>
</evidence>
<feature type="transmembrane region" description="Helical" evidence="2">
    <location>
        <begin position="24"/>
        <end position="46"/>
    </location>
</feature>
<evidence type="ECO:0000313" key="4">
    <source>
        <dbReference type="EMBL" id="RAV33703.1"/>
    </source>
</evidence>
<dbReference type="NCBIfam" id="TIGR00426">
    <property type="entry name" value="competence protein ComEA helix-hairpin-helix repeat region"/>
    <property type="match status" value="1"/>
</dbReference>
<dbReference type="InterPro" id="IPR051675">
    <property type="entry name" value="Endo/Exo/Phosphatase_dom_1"/>
</dbReference>
<dbReference type="GO" id="GO:0003677">
    <property type="term" value="F:DNA binding"/>
    <property type="evidence" value="ECO:0007669"/>
    <property type="project" value="InterPro"/>
</dbReference>
<dbReference type="Proteomes" id="UP000251047">
    <property type="component" value="Unassembled WGS sequence"/>
</dbReference>
<dbReference type="GO" id="GO:0015627">
    <property type="term" value="C:type II protein secretion system complex"/>
    <property type="evidence" value="ECO:0007669"/>
    <property type="project" value="TreeGrafter"/>
</dbReference>
<dbReference type="OrthoDB" id="9758724at2"/>
<evidence type="ECO:0000259" key="3">
    <source>
        <dbReference type="SMART" id="SM00278"/>
    </source>
</evidence>
<protein>
    <recommendedName>
        <fullName evidence="3">Helix-hairpin-helix DNA-binding motif class 1 domain-containing protein</fullName>
    </recommendedName>
</protein>
<feature type="domain" description="Helix-hairpin-helix DNA-binding motif class 1" evidence="3">
    <location>
        <begin position="212"/>
        <end position="231"/>
    </location>
</feature>
<evidence type="ECO:0000256" key="1">
    <source>
        <dbReference type="SAM" id="MobiDB-lite"/>
    </source>
</evidence>
<dbReference type="Pfam" id="PF10531">
    <property type="entry name" value="SLBB"/>
    <property type="match status" value="1"/>
</dbReference>
<keyword evidence="2" id="KW-0472">Membrane</keyword>
<accession>A0A364VAK4</accession>
<dbReference type="Pfam" id="PF12836">
    <property type="entry name" value="HHH_3"/>
    <property type="match status" value="1"/>
</dbReference>
<dbReference type="GO" id="GO:0015628">
    <property type="term" value="P:protein secretion by the type II secretion system"/>
    <property type="evidence" value="ECO:0007669"/>
    <property type="project" value="TreeGrafter"/>
</dbReference>
<dbReference type="InterPro" id="IPR010994">
    <property type="entry name" value="RuvA_2-like"/>
</dbReference>
<dbReference type="InterPro" id="IPR019554">
    <property type="entry name" value="Soluble_ligand-bd"/>
</dbReference>
<dbReference type="EMBL" id="PHQP01000052">
    <property type="protein sequence ID" value="RAV33703.1"/>
    <property type="molecule type" value="Genomic_DNA"/>
</dbReference>
<dbReference type="Gene3D" id="1.10.150.280">
    <property type="entry name" value="AF1531-like domain"/>
    <property type="match status" value="1"/>
</dbReference>
<dbReference type="InterPro" id="IPR003583">
    <property type="entry name" value="Hlx-hairpin-Hlx_DNA-bd_motif"/>
</dbReference>
<sequence>MPGHEIASVDVETRATLSPLSAKALVLVVGVAAAVVFAIVLAGFFFSGEDPGEKEAASGAGLIAAPGPGGSSVSGASNTGEAMATLTHSRGGGNQDVEQGGPVVVAVQGMVARPGLLTVDGKTRVGEVLERAGGTQPGAVVTGINLAELVSDGLQIVVDDRGSSVVLPGSAGGTQSGPAARAGGGAGAGGAGVGAAPGKDRGLVNLNTADATLLQTLEGVGPATAQAIITWREANGGFRSVEQLMEVRGIGPAKFEAMRSGVTV</sequence>
<reference evidence="4 5" key="1">
    <citation type="journal article" date="2018" name="Syst. Appl. Microbiol.">
        <title>Corynebacterium heidelbergense sp. nov., isolated from the preen glands of Egyptian geese (Alopochen aegyptiacus).</title>
        <authorList>
            <person name="Braun M.S."/>
            <person name="Wang E."/>
            <person name="Zimmermann S."/>
            <person name="Wink M."/>
        </authorList>
    </citation>
    <scope>NUCLEOTIDE SEQUENCE [LARGE SCALE GENOMIC DNA]</scope>
    <source>
        <strain evidence="4 5">DSM 104638</strain>
    </source>
</reference>
<organism evidence="4 5">
    <name type="scientific">Corynebacterium heidelbergense</name>
    <dbReference type="NCBI Taxonomy" id="2055947"/>
    <lineage>
        <taxon>Bacteria</taxon>
        <taxon>Bacillati</taxon>
        <taxon>Actinomycetota</taxon>
        <taxon>Actinomycetes</taxon>
        <taxon>Mycobacteriales</taxon>
        <taxon>Corynebacteriaceae</taxon>
        <taxon>Corynebacterium</taxon>
    </lineage>
</organism>
<dbReference type="GO" id="GO:0006281">
    <property type="term" value="P:DNA repair"/>
    <property type="evidence" value="ECO:0007669"/>
    <property type="project" value="InterPro"/>
</dbReference>
<dbReference type="AlphaFoldDB" id="A0A364VAK4"/>
<dbReference type="InterPro" id="IPR004509">
    <property type="entry name" value="Competence_ComEA_HhH"/>
</dbReference>
<dbReference type="PANTHER" id="PTHR21180:SF32">
    <property type="entry name" value="ENDONUCLEASE_EXONUCLEASE_PHOSPHATASE FAMILY DOMAIN-CONTAINING PROTEIN 1"/>
    <property type="match status" value="1"/>
</dbReference>
<dbReference type="Gene3D" id="3.10.560.10">
    <property type="entry name" value="Outer membrane lipoprotein wza domain like"/>
    <property type="match status" value="1"/>
</dbReference>
<comment type="caution">
    <text evidence="4">The sequence shown here is derived from an EMBL/GenBank/DDBJ whole genome shotgun (WGS) entry which is preliminary data.</text>
</comment>
<dbReference type="SUPFAM" id="SSF47781">
    <property type="entry name" value="RuvA domain 2-like"/>
    <property type="match status" value="1"/>
</dbReference>
<feature type="region of interest" description="Disordered" evidence="1">
    <location>
        <begin position="168"/>
        <end position="194"/>
    </location>
</feature>
<gene>
    <name evidence="4" type="ORF">CWC39_07140</name>
</gene>
<dbReference type="PANTHER" id="PTHR21180">
    <property type="entry name" value="ENDONUCLEASE/EXONUCLEASE/PHOSPHATASE FAMILY DOMAIN-CONTAINING PROTEIN 1"/>
    <property type="match status" value="1"/>
</dbReference>
<dbReference type="SMART" id="SM00278">
    <property type="entry name" value="HhH1"/>
    <property type="match status" value="2"/>
</dbReference>